<dbReference type="Proteomes" id="UP000272942">
    <property type="component" value="Unassembled WGS sequence"/>
</dbReference>
<dbReference type="EMBL" id="UZAN01044875">
    <property type="protein sequence ID" value="VDP81649.1"/>
    <property type="molecule type" value="Genomic_DNA"/>
</dbReference>
<evidence type="ECO:0000256" key="1">
    <source>
        <dbReference type="SAM" id="MobiDB-lite"/>
    </source>
</evidence>
<proteinExistence type="predicted"/>
<accession>A0A183AL08</accession>
<evidence type="ECO:0000313" key="2">
    <source>
        <dbReference type="EMBL" id="VDP81649.1"/>
    </source>
</evidence>
<organism evidence="4">
    <name type="scientific">Echinostoma caproni</name>
    <dbReference type="NCBI Taxonomy" id="27848"/>
    <lineage>
        <taxon>Eukaryota</taxon>
        <taxon>Metazoa</taxon>
        <taxon>Spiralia</taxon>
        <taxon>Lophotrochozoa</taxon>
        <taxon>Platyhelminthes</taxon>
        <taxon>Trematoda</taxon>
        <taxon>Digenea</taxon>
        <taxon>Plagiorchiida</taxon>
        <taxon>Echinostomata</taxon>
        <taxon>Echinostomatoidea</taxon>
        <taxon>Echinostomatidae</taxon>
        <taxon>Echinostoma</taxon>
    </lineage>
</organism>
<keyword evidence="3" id="KW-1185">Reference proteome</keyword>
<evidence type="ECO:0000313" key="4">
    <source>
        <dbReference type="WBParaSite" id="ECPE_0000765901-mRNA-1"/>
    </source>
</evidence>
<feature type="compositionally biased region" description="Low complexity" evidence="1">
    <location>
        <begin position="41"/>
        <end position="51"/>
    </location>
</feature>
<sequence length="85" mass="9363">MPLGDLQEPNGIDSKPPSYDATMSQNPDANPTAPLDATKLPIPNGNPGFVNPFPPASEEPESHSESEDQDFDELQRRFNQLTKRD</sequence>
<protein>
    <submittedName>
        <fullName evidence="4">Vps4_C domain-containing protein</fullName>
    </submittedName>
</protein>
<feature type="region of interest" description="Disordered" evidence="1">
    <location>
        <begin position="1"/>
        <end position="72"/>
    </location>
</feature>
<name>A0A183AL08_9TREM</name>
<dbReference type="AlphaFoldDB" id="A0A183AL08"/>
<reference evidence="2 3" key="2">
    <citation type="submission" date="2018-11" db="EMBL/GenBank/DDBJ databases">
        <authorList>
            <consortium name="Pathogen Informatics"/>
        </authorList>
    </citation>
    <scope>NUCLEOTIDE SEQUENCE [LARGE SCALE GENOMIC DNA]</scope>
    <source>
        <strain evidence="2 3">Egypt</strain>
    </source>
</reference>
<gene>
    <name evidence="2" type="ORF">ECPE_LOCUS7643</name>
</gene>
<reference evidence="4" key="1">
    <citation type="submission" date="2016-06" db="UniProtKB">
        <authorList>
            <consortium name="WormBaseParasite"/>
        </authorList>
    </citation>
    <scope>IDENTIFICATION</scope>
</reference>
<evidence type="ECO:0000313" key="3">
    <source>
        <dbReference type="Proteomes" id="UP000272942"/>
    </source>
</evidence>
<dbReference type="WBParaSite" id="ECPE_0000765901-mRNA-1">
    <property type="protein sequence ID" value="ECPE_0000765901-mRNA-1"/>
    <property type="gene ID" value="ECPE_0000765901"/>
</dbReference>